<accession>A0A095AAV8</accession>
<proteinExistence type="predicted"/>
<dbReference type="Proteomes" id="UP000239650">
    <property type="component" value="Unassembled WGS sequence"/>
</dbReference>
<organism evidence="1 2">
    <name type="scientific">Latilactobacillus sakei</name>
    <name type="common">Lactobacillus sakei</name>
    <dbReference type="NCBI Taxonomy" id="1599"/>
    <lineage>
        <taxon>Bacteria</taxon>
        <taxon>Bacillati</taxon>
        <taxon>Bacillota</taxon>
        <taxon>Bacilli</taxon>
        <taxon>Lactobacillales</taxon>
        <taxon>Lactobacillaceae</taxon>
        <taxon>Latilactobacillus</taxon>
    </lineage>
</organism>
<dbReference type="AlphaFoldDB" id="A0A095AAV8"/>
<comment type="caution">
    <text evidence="1">The sequence shown here is derived from an EMBL/GenBank/DDBJ whole genome shotgun (WGS) entry which is preliminary data.</text>
</comment>
<evidence type="ECO:0000313" key="1">
    <source>
        <dbReference type="EMBL" id="SPE22295.1"/>
    </source>
</evidence>
<dbReference type="RefSeq" id="WP_011373960.1">
    <property type="nucleotide sequence ID" value="NZ_BJLN01000003.1"/>
</dbReference>
<dbReference type="GeneID" id="57133085"/>
<sequence>MKKQTATVTPTAISKSIRTRFFVLQMVVILVLGSVTAKIVSGFNPLMTDSEILNKTILMALGSTVVALIIWYVSYKLIAFQIKRQVMDKELEDRYTFNLSHAASSLSLHIVYFISIVVIVWLMMSAQSVRADLDGLNLFKTDQPTVKLVDQHSMKQINRFYKKTDNQSVQYLGSQQDRAYFKVDQATISLPLSKVQFNGQDQGKVKNPLKIETYQLKQPANKKYLKPTIYLSQKGLPTVPVTKMYQHYTPKSSETVQKLDIE</sequence>
<evidence type="ECO:0000313" key="2">
    <source>
        <dbReference type="Proteomes" id="UP000239650"/>
    </source>
</evidence>
<name>A0A095AAV8_LATSK</name>
<reference evidence="1 2" key="1">
    <citation type="submission" date="2018-02" db="EMBL/GenBank/DDBJ databases">
        <authorList>
            <person name="Rodrigo-Torres L."/>
            <person name="Arahal R. D."/>
            <person name="Lucena T."/>
        </authorList>
    </citation>
    <scope>NUCLEOTIDE SEQUENCE [LARGE SCALE GENOMIC DNA]</scope>
    <source>
        <strain evidence="1 2">CECT 9267</strain>
    </source>
</reference>
<gene>
    <name evidence="1" type="ORF">LAS9267_01632</name>
</gene>
<protein>
    <submittedName>
        <fullName evidence="1">Uncharacterized protein</fullName>
    </submittedName>
</protein>
<dbReference type="EMBL" id="OKRC01000008">
    <property type="protein sequence ID" value="SPE22295.1"/>
    <property type="molecule type" value="Genomic_DNA"/>
</dbReference>